<evidence type="ECO:0000313" key="2">
    <source>
        <dbReference type="EMBL" id="ERJ06645.1"/>
    </source>
</evidence>
<evidence type="ECO:0000256" key="1">
    <source>
        <dbReference type="SAM" id="MobiDB-lite"/>
    </source>
</evidence>
<dbReference type="RefSeq" id="WP_008525225.1">
    <property type="nucleotide sequence ID" value="NC_021921.1"/>
</dbReference>
<accession>U2F975</accession>
<dbReference type="EMBL" id="AFNT02000012">
    <property type="protein sequence ID" value="ERJ06645.1"/>
    <property type="molecule type" value="Genomic_DNA"/>
</dbReference>
<feature type="compositionally biased region" description="Low complexity" evidence="1">
    <location>
        <begin position="562"/>
        <end position="576"/>
    </location>
</feature>
<reference evidence="2 3" key="2">
    <citation type="journal article" date="2013" name="PLoS ONE">
        <title>INDIGO - INtegrated Data Warehouse of MIcrobial GenOmes with Examples from the Red Sea Extremophiles.</title>
        <authorList>
            <person name="Alam I."/>
            <person name="Antunes A."/>
            <person name="Kamau A.A."/>
            <person name="Ba Alawi W."/>
            <person name="Kalkatawi M."/>
            <person name="Stingl U."/>
            <person name="Bajic V.B."/>
        </authorList>
    </citation>
    <scope>NUCLEOTIDE SEQUENCE [LARGE SCALE GENOMIC DNA]</scope>
    <source>
        <strain evidence="2 3">SARL4B</strain>
    </source>
</reference>
<dbReference type="AlphaFoldDB" id="U2F975"/>
<dbReference type="OrthoDB" id="232718at2157"/>
<feature type="compositionally biased region" description="Acidic residues" evidence="1">
    <location>
        <begin position="521"/>
        <end position="551"/>
    </location>
</feature>
<comment type="caution">
    <text evidence="2">The sequence shown here is derived from an EMBL/GenBank/DDBJ whole genome shotgun (WGS) entry which is preliminary data.</text>
</comment>
<sequence length="576" mass="61548">MVADSTTDEQKARFGAFTNVGFTDPEGRAYPDELTENERWMGAQEGVKYPFAPWGTRDPPVECIDDDCPADRCDDPCCTCDGRYKWSHEGHYRTGDKVDLVIPTGEIEHRAYIFAEDDGLLFIDGDDVRCPETGDVHPAFKAFLATLGATWCEVSKSGSGIHAVYTGALPAVAKKEPVLQLDDEAWGENDDGDLPQIEIYPTKHNSVLTGWHVPGTPVEVNAADETALRPILDAHGKTTDPRKNTTQDVQELTRGDADATVDADVVTDMEDVFTAVNNLDARDVADATIVQSWSDPAGTEFRAFLPTWGTSSDGGTANFVTEDVWKDKGQDSGHGGPLIMAAIDLRILNHDGAEPGDVTGRDAHRCLDHLRDLGFDVPEYVESGDTADLYMDVLGEYKDAGTNPWENPDACLVASIEAREAGAVTPEADAPTLALHAIIEDVLGVSADSHAVTDRTYGTAQAVFDDMSVEDARDVTDLPDDTDSNTAADSNTDTGPETGDMVLPDEFDGDADSTGGRGDPVADDDGVTVPEVPDDVTGEGESYDAFEEADLTVEATTNDTPSTGASGGASEWSGGQ</sequence>
<reference evidence="2 3" key="1">
    <citation type="journal article" date="2011" name="J. Bacteriol.">
        <title>Genome sequence of Halorhabdus tiamatea, the first archaeon isolated from a deep-sea anoxic brine lake.</title>
        <authorList>
            <person name="Antunes A."/>
            <person name="Alam I."/>
            <person name="Bajic V.B."/>
            <person name="Stingl U."/>
        </authorList>
    </citation>
    <scope>NUCLEOTIDE SEQUENCE [LARGE SCALE GENOMIC DNA]</scope>
    <source>
        <strain evidence="2 3">SARL4B</strain>
    </source>
</reference>
<dbReference type="GeneID" id="23798609"/>
<feature type="region of interest" description="Disordered" evidence="1">
    <location>
        <begin position="474"/>
        <end position="576"/>
    </location>
</feature>
<evidence type="ECO:0000313" key="3">
    <source>
        <dbReference type="Proteomes" id="UP000003861"/>
    </source>
</evidence>
<proteinExistence type="predicted"/>
<dbReference type="PATRIC" id="fig|1033806.13.peg.1160"/>
<name>U2F975_9EURY</name>
<organism evidence="2 3">
    <name type="scientific">Halorhabdus tiamatea SARL4B</name>
    <dbReference type="NCBI Taxonomy" id="1033806"/>
    <lineage>
        <taxon>Archaea</taxon>
        <taxon>Methanobacteriati</taxon>
        <taxon>Methanobacteriota</taxon>
        <taxon>Stenosarchaea group</taxon>
        <taxon>Halobacteria</taxon>
        <taxon>Halobacteriales</taxon>
        <taxon>Haloarculaceae</taxon>
        <taxon>Halorhabdus</taxon>
    </lineage>
</organism>
<dbReference type="Proteomes" id="UP000003861">
    <property type="component" value="Unassembled WGS sequence"/>
</dbReference>
<feature type="compositionally biased region" description="Polar residues" evidence="1">
    <location>
        <begin position="484"/>
        <end position="495"/>
    </location>
</feature>
<gene>
    <name evidence="2" type="ORF">HLRTI_001351</name>
</gene>
<protein>
    <submittedName>
        <fullName evidence="2">Phage-like primase protein</fullName>
    </submittedName>
</protein>